<dbReference type="PANTHER" id="PTHR43787:SF11">
    <property type="entry name" value="UPF0026 PROTEIN SLR1464"/>
    <property type="match status" value="1"/>
</dbReference>
<accession>C0QQD0</accession>
<dbReference type="InterPro" id="IPR058240">
    <property type="entry name" value="rSAM_sf"/>
</dbReference>
<keyword evidence="3" id="KW-0949">S-adenosyl-L-methionine</keyword>
<evidence type="ECO:0000313" key="9">
    <source>
        <dbReference type="Proteomes" id="UP000001366"/>
    </source>
</evidence>
<evidence type="ECO:0000256" key="5">
    <source>
        <dbReference type="ARBA" id="ARBA00023004"/>
    </source>
</evidence>
<dbReference type="CDD" id="cd01335">
    <property type="entry name" value="Radical_SAM"/>
    <property type="match status" value="1"/>
</dbReference>
<keyword evidence="9" id="KW-1185">Reference proteome</keyword>
<dbReference type="PANTHER" id="PTHR43787">
    <property type="entry name" value="FEMO COFACTOR BIOSYNTHESIS PROTEIN NIFB-RELATED"/>
    <property type="match status" value="1"/>
</dbReference>
<dbReference type="PROSITE" id="PS51918">
    <property type="entry name" value="RADICAL_SAM"/>
    <property type="match status" value="1"/>
</dbReference>
<comment type="cofactor">
    <cofactor evidence="1">
        <name>[4Fe-4S] cluster</name>
        <dbReference type="ChEBI" id="CHEBI:49883"/>
    </cofactor>
</comment>
<evidence type="ECO:0000259" key="7">
    <source>
        <dbReference type="PROSITE" id="PS51918"/>
    </source>
</evidence>
<protein>
    <submittedName>
        <fullName evidence="8">MoaA/NifB/PqqE family protein</fullName>
    </submittedName>
</protein>
<evidence type="ECO:0000256" key="1">
    <source>
        <dbReference type="ARBA" id="ARBA00001966"/>
    </source>
</evidence>
<dbReference type="GO" id="GO:0003824">
    <property type="term" value="F:catalytic activity"/>
    <property type="evidence" value="ECO:0007669"/>
    <property type="project" value="InterPro"/>
</dbReference>
<dbReference type="eggNOG" id="COG0731">
    <property type="taxonomic scope" value="Bacteria"/>
</dbReference>
<dbReference type="InterPro" id="IPR007197">
    <property type="entry name" value="rSAM"/>
</dbReference>
<dbReference type="PaxDb" id="123214-PERMA_1091"/>
<proteinExistence type="predicted"/>
<gene>
    <name evidence="8" type="ordered locus">PERMA_1091</name>
</gene>
<evidence type="ECO:0000256" key="2">
    <source>
        <dbReference type="ARBA" id="ARBA00022485"/>
    </source>
</evidence>
<dbReference type="HOGENOM" id="CLU_058377_0_1_0"/>
<dbReference type="Gene3D" id="3.20.20.70">
    <property type="entry name" value="Aldolase class I"/>
    <property type="match status" value="1"/>
</dbReference>
<dbReference type="RefSeq" id="WP_012675240.1">
    <property type="nucleotide sequence ID" value="NC_012440.1"/>
</dbReference>
<feature type="domain" description="Radical SAM core" evidence="7">
    <location>
        <begin position="21"/>
        <end position="244"/>
    </location>
</feature>
<sequence length="313" mass="36025">MIIIHKRVEILKYIFGPVKSRRFGLSLGIDLSPDFKSCNFDCLYCELNRGEPVNRIVNEPPVDQIVKEVKEYLEKNDHPDVITVTSNGEPTLYSQLDSLIDILNSIKGRSKTLILSNGSTIYRRDTQNILKKFDIVKISLDTVDEKTFRKIDRPSDDISLSQIIKGLKTFRDIYRGELVIEIMVVKGINDSTLEMEKIAEVLKNIKPDRIDIGTVDRPPAYRVRPVSDEELFKLSEIFEGFNINVVTRGNDGIVEKRKLSEDQILKTLKRRPFTYSDIESIFDRETAQRTYRLLKEGILKTKKVGSVTFIYSD</sequence>
<dbReference type="Proteomes" id="UP000001366">
    <property type="component" value="Chromosome"/>
</dbReference>
<dbReference type="InterPro" id="IPR006638">
    <property type="entry name" value="Elp3/MiaA/NifB-like_rSAM"/>
</dbReference>
<dbReference type="STRING" id="123214.PERMA_1091"/>
<organism evidence="8 9">
    <name type="scientific">Persephonella marina (strain DSM 14350 / EX-H1)</name>
    <dbReference type="NCBI Taxonomy" id="123214"/>
    <lineage>
        <taxon>Bacteria</taxon>
        <taxon>Pseudomonadati</taxon>
        <taxon>Aquificota</taxon>
        <taxon>Aquificia</taxon>
        <taxon>Aquificales</taxon>
        <taxon>Hydrogenothermaceae</taxon>
        <taxon>Persephonella</taxon>
    </lineage>
</organism>
<dbReference type="InterPro" id="IPR040084">
    <property type="entry name" value="GTPase_Obg"/>
</dbReference>
<dbReference type="GO" id="GO:0046872">
    <property type="term" value="F:metal ion binding"/>
    <property type="evidence" value="ECO:0007669"/>
    <property type="project" value="UniProtKB-KW"/>
</dbReference>
<dbReference type="SUPFAM" id="SSF102114">
    <property type="entry name" value="Radical SAM enzymes"/>
    <property type="match status" value="1"/>
</dbReference>
<dbReference type="InterPro" id="IPR013785">
    <property type="entry name" value="Aldolase_TIM"/>
</dbReference>
<keyword evidence="4" id="KW-0479">Metal-binding</keyword>
<dbReference type="SFLD" id="SFLDG01083">
    <property type="entry name" value="Uncharacterised_Radical_SAM_Su"/>
    <property type="match status" value="1"/>
</dbReference>
<name>C0QQD0_PERMH</name>
<dbReference type="Pfam" id="PF04055">
    <property type="entry name" value="Radical_SAM"/>
    <property type="match status" value="1"/>
</dbReference>
<dbReference type="SFLD" id="SFLDG01067">
    <property type="entry name" value="SPASM/twitch_domain_containing"/>
    <property type="match status" value="1"/>
</dbReference>
<dbReference type="SFLD" id="SFLDS00029">
    <property type="entry name" value="Radical_SAM"/>
    <property type="match status" value="1"/>
</dbReference>
<dbReference type="AlphaFoldDB" id="C0QQD0"/>
<evidence type="ECO:0000256" key="4">
    <source>
        <dbReference type="ARBA" id="ARBA00022723"/>
    </source>
</evidence>
<evidence type="ECO:0000256" key="3">
    <source>
        <dbReference type="ARBA" id="ARBA00022691"/>
    </source>
</evidence>
<dbReference type="SMART" id="SM00729">
    <property type="entry name" value="Elp3"/>
    <property type="match status" value="1"/>
</dbReference>
<dbReference type="EMBL" id="CP001230">
    <property type="protein sequence ID" value="ACO03001.1"/>
    <property type="molecule type" value="Genomic_DNA"/>
</dbReference>
<evidence type="ECO:0000256" key="6">
    <source>
        <dbReference type="ARBA" id="ARBA00023014"/>
    </source>
</evidence>
<keyword evidence="6" id="KW-0411">Iron-sulfur</keyword>
<reference evidence="8 9" key="1">
    <citation type="journal article" date="2009" name="J. Bacteriol.">
        <title>Complete and draft genome sequences of six members of the Aquificales.</title>
        <authorList>
            <person name="Reysenbach A.L."/>
            <person name="Hamamura N."/>
            <person name="Podar M."/>
            <person name="Griffiths E."/>
            <person name="Ferreira S."/>
            <person name="Hochstein R."/>
            <person name="Heidelberg J."/>
            <person name="Johnson J."/>
            <person name="Mead D."/>
            <person name="Pohorille A."/>
            <person name="Sarmiento M."/>
            <person name="Schweighofer K."/>
            <person name="Seshadri R."/>
            <person name="Voytek M.A."/>
        </authorList>
    </citation>
    <scope>NUCLEOTIDE SEQUENCE [LARGE SCALE GENOMIC DNA]</scope>
    <source>
        <strain evidence="9">DSM 14350 / EX-H1</strain>
    </source>
</reference>
<dbReference type="KEGG" id="pmx:PERMA_1091"/>
<evidence type="ECO:0000313" key="8">
    <source>
        <dbReference type="EMBL" id="ACO03001.1"/>
    </source>
</evidence>
<dbReference type="GO" id="GO:0051539">
    <property type="term" value="F:4 iron, 4 sulfur cluster binding"/>
    <property type="evidence" value="ECO:0007669"/>
    <property type="project" value="UniProtKB-KW"/>
</dbReference>
<keyword evidence="5" id="KW-0408">Iron</keyword>
<keyword evidence="2" id="KW-0004">4Fe-4S</keyword>